<dbReference type="RefSeq" id="WP_221336408.1">
    <property type="nucleotide sequence ID" value="NZ_BAABIX010000031.1"/>
</dbReference>
<keyword evidence="1" id="KW-0812">Transmembrane</keyword>
<keyword evidence="1" id="KW-0472">Membrane</keyword>
<evidence type="ECO:0000256" key="1">
    <source>
        <dbReference type="SAM" id="Phobius"/>
    </source>
</evidence>
<reference evidence="2 3" key="1">
    <citation type="submission" date="2020-08" db="EMBL/GenBank/DDBJ databases">
        <title>Genomic Encyclopedia of Type Strains, Phase IV (KMG-IV): sequencing the most valuable type-strain genomes for metagenomic binning, comparative biology and taxonomic classification.</title>
        <authorList>
            <person name="Goeker M."/>
        </authorList>
    </citation>
    <scope>NUCLEOTIDE SEQUENCE [LARGE SCALE GENOMIC DNA]</scope>
    <source>
        <strain evidence="2 3">DSM 45615</strain>
    </source>
</reference>
<protein>
    <submittedName>
        <fullName evidence="2">Uncharacterized protein</fullName>
    </submittedName>
</protein>
<keyword evidence="1" id="KW-1133">Transmembrane helix</keyword>
<evidence type="ECO:0000313" key="3">
    <source>
        <dbReference type="Proteomes" id="UP000578449"/>
    </source>
</evidence>
<evidence type="ECO:0000313" key="2">
    <source>
        <dbReference type="EMBL" id="MBB5134173.1"/>
    </source>
</evidence>
<dbReference type="EMBL" id="JACHGN010000007">
    <property type="protein sequence ID" value="MBB5134173.1"/>
    <property type="molecule type" value="Genomic_DNA"/>
</dbReference>
<dbReference type="AlphaFoldDB" id="A0A840P8C3"/>
<sequence>MGVAAVALLHAVSVPGGDLIWGFFGSVVAFCAVVVWAPRFVVALLRSDGRPGLRRHWVRWAAAPVMGVAVVASAYSGLAGDVRFALSESGLEAYAREVAAGGETGWDERSWVGLYPLERAEPLENGGARFVVSDTGFLNRYGFAWSPKGPPEEGTGGGYEHIRGPWYVWEEEW</sequence>
<proteinExistence type="predicted"/>
<accession>A0A840P8C3</accession>
<dbReference type="Proteomes" id="UP000578449">
    <property type="component" value="Unassembled WGS sequence"/>
</dbReference>
<feature type="transmembrane region" description="Helical" evidence="1">
    <location>
        <begin position="57"/>
        <end position="78"/>
    </location>
</feature>
<gene>
    <name evidence="2" type="ORF">HNP84_003899</name>
</gene>
<comment type="caution">
    <text evidence="2">The sequence shown here is derived from an EMBL/GenBank/DDBJ whole genome shotgun (WGS) entry which is preliminary data.</text>
</comment>
<name>A0A840P8C3_9ACTN</name>
<organism evidence="2 3">
    <name type="scientific">Thermocatellispora tengchongensis</name>
    <dbReference type="NCBI Taxonomy" id="1073253"/>
    <lineage>
        <taxon>Bacteria</taxon>
        <taxon>Bacillati</taxon>
        <taxon>Actinomycetota</taxon>
        <taxon>Actinomycetes</taxon>
        <taxon>Streptosporangiales</taxon>
        <taxon>Streptosporangiaceae</taxon>
        <taxon>Thermocatellispora</taxon>
    </lineage>
</organism>
<keyword evidence="3" id="KW-1185">Reference proteome</keyword>
<feature type="transmembrane region" description="Helical" evidence="1">
    <location>
        <begin position="23"/>
        <end position="45"/>
    </location>
</feature>